<sequence length="87" mass="8739">MVVPTLVVAAVSSGLAVVINLATEWKTNPWAWVGVVVLTLAAAGVSLWSSRSQGADAPGGGTHVERSVIGDVSGGTVVTGDGNQVQR</sequence>
<feature type="transmembrane region" description="Helical" evidence="1">
    <location>
        <begin position="30"/>
        <end position="48"/>
    </location>
</feature>
<keyword evidence="3" id="KW-1185">Reference proteome</keyword>
<evidence type="ECO:0000313" key="3">
    <source>
        <dbReference type="Proteomes" id="UP001195724"/>
    </source>
</evidence>
<keyword evidence="1" id="KW-0472">Membrane</keyword>
<dbReference type="RefSeq" id="WP_204843308.1">
    <property type="nucleotide sequence ID" value="NZ_JAFBCL010000001.1"/>
</dbReference>
<dbReference type="EMBL" id="JAFBCL010000001">
    <property type="protein sequence ID" value="MBM7812546.1"/>
    <property type="molecule type" value="Genomic_DNA"/>
</dbReference>
<comment type="caution">
    <text evidence="2">The sequence shown here is derived from an EMBL/GenBank/DDBJ whole genome shotgun (WGS) entry which is preliminary data.</text>
</comment>
<reference evidence="2 3" key="1">
    <citation type="submission" date="2021-01" db="EMBL/GenBank/DDBJ databases">
        <title>Sequencing the genomes of 1000 actinobacteria strains.</title>
        <authorList>
            <person name="Klenk H.-P."/>
        </authorList>
    </citation>
    <scope>NUCLEOTIDE SEQUENCE [LARGE SCALE GENOMIC DNA]</scope>
    <source>
        <strain evidence="2 3">DSM 44581</strain>
    </source>
</reference>
<protein>
    <submittedName>
        <fullName evidence="2">Uncharacterized protein</fullName>
    </submittedName>
</protein>
<keyword evidence="1" id="KW-1133">Transmembrane helix</keyword>
<gene>
    <name evidence="2" type="ORF">JOE68_003411</name>
</gene>
<accession>A0ABS2SBX1</accession>
<name>A0ABS2SBX1_9PSEU</name>
<evidence type="ECO:0000256" key="1">
    <source>
        <dbReference type="SAM" id="Phobius"/>
    </source>
</evidence>
<organism evidence="2 3">
    <name type="scientific">Saccharothrix algeriensis</name>
    <dbReference type="NCBI Taxonomy" id="173560"/>
    <lineage>
        <taxon>Bacteria</taxon>
        <taxon>Bacillati</taxon>
        <taxon>Actinomycetota</taxon>
        <taxon>Actinomycetes</taxon>
        <taxon>Pseudonocardiales</taxon>
        <taxon>Pseudonocardiaceae</taxon>
        <taxon>Saccharothrix</taxon>
    </lineage>
</organism>
<keyword evidence="1" id="KW-0812">Transmembrane</keyword>
<dbReference type="Proteomes" id="UP001195724">
    <property type="component" value="Unassembled WGS sequence"/>
</dbReference>
<proteinExistence type="predicted"/>
<feature type="transmembrane region" description="Helical" evidence="1">
    <location>
        <begin position="6"/>
        <end position="23"/>
    </location>
</feature>
<evidence type="ECO:0000313" key="2">
    <source>
        <dbReference type="EMBL" id="MBM7812546.1"/>
    </source>
</evidence>